<gene>
    <name evidence="3" type="ORF">IFR04_004321</name>
</gene>
<evidence type="ECO:0000313" key="3">
    <source>
        <dbReference type="EMBL" id="KAG4422552.1"/>
    </source>
</evidence>
<feature type="region of interest" description="Disordered" evidence="1">
    <location>
        <begin position="382"/>
        <end position="414"/>
    </location>
</feature>
<evidence type="ECO:0000259" key="2">
    <source>
        <dbReference type="Pfam" id="PF06985"/>
    </source>
</evidence>
<evidence type="ECO:0000256" key="1">
    <source>
        <dbReference type="SAM" id="MobiDB-lite"/>
    </source>
</evidence>
<evidence type="ECO:0000313" key="4">
    <source>
        <dbReference type="Proteomes" id="UP000664132"/>
    </source>
</evidence>
<dbReference type="AlphaFoldDB" id="A0A8H7WCY3"/>
<dbReference type="PANTHER" id="PTHR24148">
    <property type="entry name" value="ANKYRIN REPEAT DOMAIN-CONTAINING PROTEIN 39 HOMOLOG-RELATED"/>
    <property type="match status" value="1"/>
</dbReference>
<dbReference type="EMBL" id="JAFJYH010000047">
    <property type="protein sequence ID" value="KAG4422552.1"/>
    <property type="molecule type" value="Genomic_DNA"/>
</dbReference>
<dbReference type="Proteomes" id="UP000664132">
    <property type="component" value="Unassembled WGS sequence"/>
</dbReference>
<feature type="domain" description="Heterokaryon incompatibility" evidence="2">
    <location>
        <begin position="54"/>
        <end position="204"/>
    </location>
</feature>
<accession>A0A8H7WCY3</accession>
<reference evidence="3" key="1">
    <citation type="submission" date="2021-02" db="EMBL/GenBank/DDBJ databases">
        <title>Genome sequence Cadophora malorum strain M34.</title>
        <authorList>
            <person name="Stefanovic E."/>
            <person name="Vu D."/>
            <person name="Scully C."/>
            <person name="Dijksterhuis J."/>
            <person name="Roader J."/>
            <person name="Houbraken J."/>
        </authorList>
    </citation>
    <scope>NUCLEOTIDE SEQUENCE</scope>
    <source>
        <strain evidence="3">M34</strain>
    </source>
</reference>
<dbReference type="InterPro" id="IPR052895">
    <property type="entry name" value="HetReg/Transcr_Mod"/>
</dbReference>
<dbReference type="PANTHER" id="PTHR24148:SF64">
    <property type="entry name" value="HETEROKARYON INCOMPATIBILITY DOMAIN-CONTAINING PROTEIN"/>
    <property type="match status" value="1"/>
</dbReference>
<protein>
    <recommendedName>
        <fullName evidence="2">Heterokaryon incompatibility domain-containing protein</fullName>
    </recommendedName>
</protein>
<name>A0A8H7WCY3_9HELO</name>
<sequence length="753" mass="85856">MAQPSPTKYEYQPLLEPDSIRVLQLHPSSDLTASPQCDLIGMRLCDSHEPERAYTAISYVWGDERDSHTISIGSSELTVGKNIHSALRHIRRRDRPIRLWVDAICINQSELTERSHQVQQMCAIYSAAKETTIYLGDQDGGNTGKSAWNFLERNSEWAVNGDGDEDHSIPAKMEQLLEFRGDLDDVEIDVLGRPWFRRVWVFQEVVVSRFVTIQCGNRKIAWDDFCRILLLSHRYHDRYGFSIGRSGKIDVVRDMFHARFSYQEAHGMGDQGPSWHSKVENYKGGDSSILNTLSRTRQLEAFDPRDKIYALLGVSTGIDLNSDLIAVDYHKLCSEVYRDFARHVMETDRNYDILSYIDDFSTGKPHISQCSKCRRHFEGLRDTDSCSSSASSDSSDALDSPDSPQSGCSVGTNPWDDRTRDFVLERNFVPLKKEARGYLPSWVPNWDRSAWNTPSPWKFRYTSRTILSTLEPENHFHSEVRKASVSRSRMWASQQTLAAVGVIIGEVVEYGASIALLGNDELRFQDIRDRWCEDQSRLTEAILEQWQHVLNQGELTLQEGNSLERPYPNSLPILARLLNRQADPPRDSVEYHLLARGRKSIAWNDDNNKAVAVVRDKTSIIETKRVAAYQRFNERSEVVSEGLALLPSRKLNTRYAGKYLIVYLRGSRVPFLVRQTGSSAHLNDKRQVREGLSSALQVERCTIFGECLVNGFDEIVKDCEEALEESKPFGENDSGEMPPAWTPFSHARVFLIS</sequence>
<keyword evidence="4" id="KW-1185">Reference proteome</keyword>
<dbReference type="InterPro" id="IPR010730">
    <property type="entry name" value="HET"/>
</dbReference>
<organism evidence="3 4">
    <name type="scientific">Cadophora malorum</name>
    <dbReference type="NCBI Taxonomy" id="108018"/>
    <lineage>
        <taxon>Eukaryota</taxon>
        <taxon>Fungi</taxon>
        <taxon>Dikarya</taxon>
        <taxon>Ascomycota</taxon>
        <taxon>Pezizomycotina</taxon>
        <taxon>Leotiomycetes</taxon>
        <taxon>Helotiales</taxon>
        <taxon>Ploettnerulaceae</taxon>
        <taxon>Cadophora</taxon>
    </lineage>
</organism>
<feature type="compositionally biased region" description="Low complexity" evidence="1">
    <location>
        <begin position="385"/>
        <end position="406"/>
    </location>
</feature>
<proteinExistence type="predicted"/>
<dbReference type="OrthoDB" id="2157530at2759"/>
<dbReference type="Pfam" id="PF06985">
    <property type="entry name" value="HET"/>
    <property type="match status" value="1"/>
</dbReference>
<comment type="caution">
    <text evidence="3">The sequence shown here is derived from an EMBL/GenBank/DDBJ whole genome shotgun (WGS) entry which is preliminary data.</text>
</comment>